<dbReference type="SUPFAM" id="SSF51126">
    <property type="entry name" value="Pectin lyase-like"/>
    <property type="match status" value="1"/>
</dbReference>
<feature type="domain" description="Pectate lyase" evidence="4">
    <location>
        <begin position="4"/>
        <end position="181"/>
    </location>
</feature>
<gene>
    <name evidence="5" type="ORF">CR513_25808</name>
</gene>
<dbReference type="OrthoDB" id="1719625at2759"/>
<reference evidence="5" key="1">
    <citation type="submission" date="2018-05" db="EMBL/GenBank/DDBJ databases">
        <title>Draft genome of Mucuna pruriens seed.</title>
        <authorList>
            <person name="Nnadi N.E."/>
            <person name="Vos R."/>
            <person name="Hasami M.H."/>
            <person name="Devisetty U.K."/>
            <person name="Aguiy J.C."/>
        </authorList>
    </citation>
    <scope>NUCLEOTIDE SEQUENCE [LARGE SCALE GENOMIC DNA]</scope>
    <source>
        <strain evidence="5">JCA_2017</strain>
    </source>
</reference>
<keyword evidence="2" id="KW-0964">Secreted</keyword>
<dbReference type="SMART" id="SM00656">
    <property type="entry name" value="Amb_all"/>
    <property type="match status" value="1"/>
</dbReference>
<dbReference type="InterPro" id="IPR002022">
    <property type="entry name" value="Pec_lyase"/>
</dbReference>
<name>A0A371GNN2_MUCPR</name>
<sequence>MTNNIGKDFIHYKVIDFSDDPINPKSGTLRYETSVIQGKVWITLQRNMHIKFERPLLISSFTTVDGHQCNHPWHSGSLSQTTNPWDCNLPEGKIWIDHNTLYDCQDGLFDVTRDSIYVTISKNWFINQDKVMFLGHGDGCVRDYNMKVIITYNHFEPNSNQRIRRTRYEYVHVANNLYLEWV</sequence>
<evidence type="ECO:0000256" key="2">
    <source>
        <dbReference type="ARBA" id="ARBA00022512"/>
    </source>
</evidence>
<dbReference type="PANTHER" id="PTHR31683">
    <property type="entry name" value="PECTATE LYASE 18-RELATED"/>
    <property type="match status" value="1"/>
</dbReference>
<accession>A0A371GNN2</accession>
<dbReference type="STRING" id="157652.A0A371GNN2"/>
<evidence type="ECO:0000313" key="6">
    <source>
        <dbReference type="Proteomes" id="UP000257109"/>
    </source>
</evidence>
<feature type="non-terminal residue" evidence="5">
    <location>
        <position position="1"/>
    </location>
</feature>
<dbReference type="PANTHER" id="PTHR31683:SF74">
    <property type="entry name" value="PECTATE LYASE"/>
    <property type="match status" value="1"/>
</dbReference>
<dbReference type="Gene3D" id="2.160.20.10">
    <property type="entry name" value="Single-stranded right-handed beta-helix, Pectin lyase-like"/>
    <property type="match status" value="1"/>
</dbReference>
<dbReference type="AlphaFoldDB" id="A0A371GNN2"/>
<dbReference type="InterPro" id="IPR045032">
    <property type="entry name" value="PEL"/>
</dbReference>
<dbReference type="Pfam" id="PF00544">
    <property type="entry name" value="Pectate_lyase_4"/>
    <property type="match status" value="1"/>
</dbReference>
<comment type="caution">
    <text evidence="5">The sequence shown here is derived from an EMBL/GenBank/DDBJ whole genome shotgun (WGS) entry which is preliminary data.</text>
</comment>
<keyword evidence="6" id="KW-1185">Reference proteome</keyword>
<evidence type="ECO:0000259" key="4">
    <source>
        <dbReference type="SMART" id="SM00656"/>
    </source>
</evidence>
<organism evidence="5 6">
    <name type="scientific">Mucuna pruriens</name>
    <name type="common">Velvet bean</name>
    <name type="synonym">Dolichos pruriens</name>
    <dbReference type="NCBI Taxonomy" id="157652"/>
    <lineage>
        <taxon>Eukaryota</taxon>
        <taxon>Viridiplantae</taxon>
        <taxon>Streptophyta</taxon>
        <taxon>Embryophyta</taxon>
        <taxon>Tracheophyta</taxon>
        <taxon>Spermatophyta</taxon>
        <taxon>Magnoliopsida</taxon>
        <taxon>eudicotyledons</taxon>
        <taxon>Gunneridae</taxon>
        <taxon>Pentapetalae</taxon>
        <taxon>rosids</taxon>
        <taxon>fabids</taxon>
        <taxon>Fabales</taxon>
        <taxon>Fabaceae</taxon>
        <taxon>Papilionoideae</taxon>
        <taxon>50 kb inversion clade</taxon>
        <taxon>NPAAA clade</taxon>
        <taxon>indigoferoid/millettioid clade</taxon>
        <taxon>Phaseoleae</taxon>
        <taxon>Mucuna</taxon>
    </lineage>
</organism>
<dbReference type="InterPro" id="IPR011050">
    <property type="entry name" value="Pectin_lyase_fold/virulence"/>
</dbReference>
<evidence type="ECO:0000256" key="1">
    <source>
        <dbReference type="ARBA" id="ARBA00004191"/>
    </source>
</evidence>
<dbReference type="Proteomes" id="UP000257109">
    <property type="component" value="Unassembled WGS sequence"/>
</dbReference>
<evidence type="ECO:0000256" key="3">
    <source>
        <dbReference type="ARBA" id="ARBA00023239"/>
    </source>
</evidence>
<evidence type="ECO:0000313" key="5">
    <source>
        <dbReference type="EMBL" id="RDX92114.1"/>
    </source>
</evidence>
<dbReference type="GO" id="GO:0030570">
    <property type="term" value="F:pectate lyase activity"/>
    <property type="evidence" value="ECO:0007669"/>
    <property type="project" value="InterPro"/>
</dbReference>
<dbReference type="InterPro" id="IPR012334">
    <property type="entry name" value="Pectin_lyas_fold"/>
</dbReference>
<protein>
    <recommendedName>
        <fullName evidence="4">Pectate lyase domain-containing protein</fullName>
    </recommendedName>
</protein>
<comment type="subcellular location">
    <subcellularLocation>
        <location evidence="1">Secreted</location>
        <location evidence="1">Cell wall</location>
    </subcellularLocation>
</comment>
<proteinExistence type="predicted"/>
<keyword evidence="2" id="KW-0134">Cell wall</keyword>
<keyword evidence="3" id="KW-0456">Lyase</keyword>
<dbReference type="EMBL" id="QJKJ01004946">
    <property type="protein sequence ID" value="RDX92114.1"/>
    <property type="molecule type" value="Genomic_DNA"/>
</dbReference>